<evidence type="ECO:0000256" key="5">
    <source>
        <dbReference type="ARBA" id="ARBA00023136"/>
    </source>
</evidence>
<sequence>MPSFKEIWNSYSFAEKRNIAFYIGGIMFYKLGLEFFNGSITTLATDRFKATNTFTKLGAAQGVNQAAQCVGAILIAPLIKKWPTRSVLAGAIFLFSLMTVILLIVDAATGGKIKPAGAKVPVYGDWNPNLIFVVWTLSGISYGMVELIRRVIPADIVGGNVSKLRRMDATVHVFYEVAGTAGAFASSSAISRWGNNYSFFLTPVFFAVAGGIWLFVTVLGFKSQAVLQEEENAKAGLSEVDAPYKKQGYLTQLGEGVVGFFESIWVGFQLVFGNRRFIWLFPSYALALYCHRFLESSLGAAFAKRVLGTSAWSQIIVGGSNFGELLGALSVLVLSDVITTPLPWLRLDALALNIIWILPHFATIATKDVSWAWKIAGCFIPISFGWAAGDVSLAAYIQSALSDSSFSHHRVSPLGAVMAFLYSTYIVLNAVFSSVLGGVIDRDFTKNGNIKNSLIHVAGIQFSICSAIIIASTFIPIGAFALNPKALGSVNLNRRGTAVADENDDSDASEKDFQKGGESSDEKATKETPRV</sequence>
<gene>
    <name evidence="8" type="ORF">BDQ12DRAFT_654938</name>
</gene>
<dbReference type="SUPFAM" id="SSF103473">
    <property type="entry name" value="MFS general substrate transporter"/>
    <property type="match status" value="1"/>
</dbReference>
<name>A0A5C3LVI5_9AGAR</name>
<dbReference type="InterPro" id="IPR036259">
    <property type="entry name" value="MFS_trans_sf"/>
</dbReference>
<evidence type="ECO:0000256" key="3">
    <source>
        <dbReference type="ARBA" id="ARBA00022692"/>
    </source>
</evidence>
<dbReference type="OrthoDB" id="5344169at2759"/>
<feature type="transmembrane region" description="Helical" evidence="7">
    <location>
        <begin position="129"/>
        <end position="148"/>
    </location>
</feature>
<keyword evidence="3 7" id="KW-0812">Transmembrane</keyword>
<evidence type="ECO:0000256" key="7">
    <source>
        <dbReference type="SAM" id="Phobius"/>
    </source>
</evidence>
<accession>A0A5C3LVI5</accession>
<keyword evidence="9" id="KW-1185">Reference proteome</keyword>
<comment type="subcellular location">
    <subcellularLocation>
        <location evidence="1">Cell membrane</location>
        <topology evidence="1">Multi-pass membrane protein</topology>
    </subcellularLocation>
</comment>
<dbReference type="AlphaFoldDB" id="A0A5C3LVI5"/>
<feature type="transmembrane region" description="Helical" evidence="7">
    <location>
        <begin position="169"/>
        <end position="191"/>
    </location>
</feature>
<dbReference type="GO" id="GO:0005886">
    <property type="term" value="C:plasma membrane"/>
    <property type="evidence" value="ECO:0007669"/>
    <property type="project" value="UniProtKB-SubCell"/>
</dbReference>
<evidence type="ECO:0000256" key="2">
    <source>
        <dbReference type="ARBA" id="ARBA00022475"/>
    </source>
</evidence>
<dbReference type="PANTHER" id="PTHR23513">
    <property type="entry name" value="INTEGRAL MEMBRANE EFFLUX PROTEIN-RELATED"/>
    <property type="match status" value="1"/>
</dbReference>
<feature type="transmembrane region" description="Helical" evidence="7">
    <location>
        <begin position="417"/>
        <end position="440"/>
    </location>
</feature>
<reference evidence="8 9" key="1">
    <citation type="journal article" date="2019" name="Nat. Ecol. Evol.">
        <title>Megaphylogeny resolves global patterns of mushroom evolution.</title>
        <authorList>
            <person name="Varga T."/>
            <person name="Krizsan K."/>
            <person name="Foldi C."/>
            <person name="Dima B."/>
            <person name="Sanchez-Garcia M."/>
            <person name="Sanchez-Ramirez S."/>
            <person name="Szollosi G.J."/>
            <person name="Szarkandi J.G."/>
            <person name="Papp V."/>
            <person name="Albert L."/>
            <person name="Andreopoulos W."/>
            <person name="Angelini C."/>
            <person name="Antonin V."/>
            <person name="Barry K.W."/>
            <person name="Bougher N.L."/>
            <person name="Buchanan P."/>
            <person name="Buyck B."/>
            <person name="Bense V."/>
            <person name="Catcheside P."/>
            <person name="Chovatia M."/>
            <person name="Cooper J."/>
            <person name="Damon W."/>
            <person name="Desjardin D."/>
            <person name="Finy P."/>
            <person name="Geml J."/>
            <person name="Haridas S."/>
            <person name="Hughes K."/>
            <person name="Justo A."/>
            <person name="Karasinski D."/>
            <person name="Kautmanova I."/>
            <person name="Kiss B."/>
            <person name="Kocsube S."/>
            <person name="Kotiranta H."/>
            <person name="LaButti K.M."/>
            <person name="Lechner B.E."/>
            <person name="Liimatainen K."/>
            <person name="Lipzen A."/>
            <person name="Lukacs Z."/>
            <person name="Mihaltcheva S."/>
            <person name="Morgado L.N."/>
            <person name="Niskanen T."/>
            <person name="Noordeloos M.E."/>
            <person name="Ohm R.A."/>
            <person name="Ortiz-Santana B."/>
            <person name="Ovrebo C."/>
            <person name="Racz N."/>
            <person name="Riley R."/>
            <person name="Savchenko A."/>
            <person name="Shiryaev A."/>
            <person name="Soop K."/>
            <person name="Spirin V."/>
            <person name="Szebenyi C."/>
            <person name="Tomsovsky M."/>
            <person name="Tulloss R.E."/>
            <person name="Uehling J."/>
            <person name="Grigoriev I.V."/>
            <person name="Vagvolgyi C."/>
            <person name="Papp T."/>
            <person name="Martin F.M."/>
            <person name="Miettinen O."/>
            <person name="Hibbett D.S."/>
            <person name="Nagy L.G."/>
        </authorList>
    </citation>
    <scope>NUCLEOTIDE SEQUENCE [LARGE SCALE GENOMIC DNA]</scope>
    <source>
        <strain evidence="8 9">CBS 166.37</strain>
    </source>
</reference>
<evidence type="ECO:0000313" key="8">
    <source>
        <dbReference type="EMBL" id="TFK36116.1"/>
    </source>
</evidence>
<keyword evidence="4 7" id="KW-1133">Transmembrane helix</keyword>
<evidence type="ECO:0000256" key="1">
    <source>
        <dbReference type="ARBA" id="ARBA00004651"/>
    </source>
</evidence>
<protein>
    <submittedName>
        <fullName evidence="8">Major facilitator superfamily domain-containing protein</fullName>
    </submittedName>
</protein>
<feature type="transmembrane region" description="Helical" evidence="7">
    <location>
        <begin position="371"/>
        <end position="396"/>
    </location>
</feature>
<dbReference type="GO" id="GO:0022857">
    <property type="term" value="F:transmembrane transporter activity"/>
    <property type="evidence" value="ECO:0007669"/>
    <property type="project" value="InterPro"/>
</dbReference>
<organism evidence="8 9">
    <name type="scientific">Crucibulum laeve</name>
    <dbReference type="NCBI Taxonomy" id="68775"/>
    <lineage>
        <taxon>Eukaryota</taxon>
        <taxon>Fungi</taxon>
        <taxon>Dikarya</taxon>
        <taxon>Basidiomycota</taxon>
        <taxon>Agaricomycotina</taxon>
        <taxon>Agaricomycetes</taxon>
        <taxon>Agaricomycetidae</taxon>
        <taxon>Agaricales</taxon>
        <taxon>Agaricineae</taxon>
        <taxon>Nidulariaceae</taxon>
        <taxon>Crucibulum</taxon>
    </lineage>
</organism>
<dbReference type="EMBL" id="ML213616">
    <property type="protein sequence ID" value="TFK36116.1"/>
    <property type="molecule type" value="Genomic_DNA"/>
</dbReference>
<evidence type="ECO:0000256" key="6">
    <source>
        <dbReference type="SAM" id="MobiDB-lite"/>
    </source>
</evidence>
<keyword evidence="5 7" id="KW-0472">Membrane</keyword>
<feature type="transmembrane region" description="Helical" evidence="7">
    <location>
        <begin position="87"/>
        <end position="109"/>
    </location>
</feature>
<evidence type="ECO:0000313" key="9">
    <source>
        <dbReference type="Proteomes" id="UP000308652"/>
    </source>
</evidence>
<feature type="transmembrane region" description="Helical" evidence="7">
    <location>
        <begin position="460"/>
        <end position="482"/>
    </location>
</feature>
<proteinExistence type="predicted"/>
<dbReference type="Gene3D" id="1.20.1250.20">
    <property type="entry name" value="MFS general substrate transporter like domains"/>
    <property type="match status" value="1"/>
</dbReference>
<dbReference type="Proteomes" id="UP000308652">
    <property type="component" value="Unassembled WGS sequence"/>
</dbReference>
<feature type="transmembrane region" description="Helical" evidence="7">
    <location>
        <begin position="197"/>
        <end position="221"/>
    </location>
</feature>
<dbReference type="InterPro" id="IPR011701">
    <property type="entry name" value="MFS"/>
</dbReference>
<feature type="compositionally biased region" description="Basic and acidic residues" evidence="6">
    <location>
        <begin position="508"/>
        <end position="531"/>
    </location>
</feature>
<dbReference type="Pfam" id="PF07690">
    <property type="entry name" value="MFS_1"/>
    <property type="match status" value="1"/>
</dbReference>
<dbReference type="PANTHER" id="PTHR23513:SF6">
    <property type="entry name" value="MAJOR FACILITATOR SUPERFAMILY ASSOCIATED DOMAIN-CONTAINING PROTEIN"/>
    <property type="match status" value="1"/>
</dbReference>
<feature type="region of interest" description="Disordered" evidence="6">
    <location>
        <begin position="498"/>
        <end position="531"/>
    </location>
</feature>
<evidence type="ECO:0000256" key="4">
    <source>
        <dbReference type="ARBA" id="ARBA00022989"/>
    </source>
</evidence>
<keyword evidence="2" id="KW-1003">Cell membrane</keyword>